<keyword evidence="2" id="KW-1185">Reference proteome</keyword>
<reference evidence="2" key="1">
    <citation type="journal article" date="2019" name="Int. J. Syst. Evol. Microbiol.">
        <title>The Global Catalogue of Microorganisms (GCM) 10K type strain sequencing project: providing services to taxonomists for standard genome sequencing and annotation.</title>
        <authorList>
            <consortium name="The Broad Institute Genomics Platform"/>
            <consortium name="The Broad Institute Genome Sequencing Center for Infectious Disease"/>
            <person name="Wu L."/>
            <person name="Ma J."/>
        </authorList>
    </citation>
    <scope>NUCLEOTIDE SEQUENCE [LARGE SCALE GENOMIC DNA]</scope>
    <source>
        <strain evidence="2">CGMCC 1.18439</strain>
    </source>
</reference>
<sequence length="315" mass="35082">MKLSPTEREAYHLFAGPKMYMQAHVYGSDMEDLNPEQALDVQHPIPADYGQSQRFVGFPQKEGITVSESVMDQHSGLISYVTVSDLAAEPWREVGLREKVTLRFPKAYASREFSPTSVTAVASDGSTYVAMYTHITEYQDQAPGIAGITKIKNGNVEWQVYWDEPQVLRLEDIAANDQGVHVLFNRSIHPSYPRLESTILSLDASGQVTGNRDIPLDALRDTLTQVDPLDRYYVLPPLTNLKVDNAGRLAAFNQNAILTGTVGQSLEHSFVLNDGSAAGKGWIHDVVFQGDYLYAEGMTGEAHFLRPMDFQLRSR</sequence>
<evidence type="ECO:0000313" key="2">
    <source>
        <dbReference type="Proteomes" id="UP000632154"/>
    </source>
</evidence>
<comment type="caution">
    <text evidence="1">The sequence shown here is derived from an EMBL/GenBank/DDBJ whole genome shotgun (WGS) entry which is preliminary data.</text>
</comment>
<evidence type="ECO:0000313" key="1">
    <source>
        <dbReference type="EMBL" id="GHF97802.1"/>
    </source>
</evidence>
<gene>
    <name evidence="1" type="ORF">GCM10017783_07030</name>
</gene>
<organism evidence="1 2">
    <name type="scientific">Deinococcus piscis</name>
    <dbReference type="NCBI Taxonomy" id="394230"/>
    <lineage>
        <taxon>Bacteria</taxon>
        <taxon>Thermotogati</taxon>
        <taxon>Deinococcota</taxon>
        <taxon>Deinococci</taxon>
        <taxon>Deinococcales</taxon>
        <taxon>Deinococcaceae</taxon>
        <taxon>Deinococcus</taxon>
    </lineage>
</organism>
<dbReference type="RefSeq" id="WP_189642303.1">
    <property type="nucleotide sequence ID" value="NZ_BNAL01000006.1"/>
</dbReference>
<name>A0ABQ3K2D7_9DEIO</name>
<protein>
    <submittedName>
        <fullName evidence="1">Uncharacterized protein</fullName>
    </submittedName>
</protein>
<dbReference type="Proteomes" id="UP000632154">
    <property type="component" value="Unassembled WGS sequence"/>
</dbReference>
<accession>A0ABQ3K2D7</accession>
<dbReference type="EMBL" id="BNAL01000006">
    <property type="protein sequence ID" value="GHF97802.1"/>
    <property type="molecule type" value="Genomic_DNA"/>
</dbReference>
<proteinExistence type="predicted"/>